<name>A0A2U2I7G7_9BURK</name>
<dbReference type="PANTHER" id="PTHR23515">
    <property type="entry name" value="HIGH-AFFINITY NITRATE TRANSPORTER 2.3"/>
    <property type="match status" value="1"/>
</dbReference>
<evidence type="ECO:0000313" key="9">
    <source>
        <dbReference type="EMBL" id="PWF55692.1"/>
    </source>
</evidence>
<gene>
    <name evidence="9" type="ORF">C7C56_000435</name>
</gene>
<dbReference type="Gene3D" id="1.20.1250.20">
    <property type="entry name" value="MFS general substrate transporter like domains"/>
    <property type="match status" value="1"/>
</dbReference>
<dbReference type="OrthoDB" id="8596007at2"/>
<organism evidence="9 10">
    <name type="scientific">Massilia glaciei</name>
    <dbReference type="NCBI Taxonomy" id="1524097"/>
    <lineage>
        <taxon>Bacteria</taxon>
        <taxon>Pseudomonadati</taxon>
        <taxon>Pseudomonadota</taxon>
        <taxon>Betaproteobacteria</taxon>
        <taxon>Burkholderiales</taxon>
        <taxon>Oxalobacteraceae</taxon>
        <taxon>Telluria group</taxon>
        <taxon>Massilia</taxon>
    </lineage>
</organism>
<feature type="transmembrane region" description="Helical" evidence="7">
    <location>
        <begin position="302"/>
        <end position="321"/>
    </location>
</feature>
<evidence type="ECO:0000256" key="1">
    <source>
        <dbReference type="ARBA" id="ARBA00004141"/>
    </source>
</evidence>
<feature type="transmembrane region" description="Helical" evidence="7">
    <location>
        <begin position="213"/>
        <end position="236"/>
    </location>
</feature>
<keyword evidence="4 7" id="KW-1133">Transmembrane helix</keyword>
<feature type="domain" description="Major facilitator superfamily (MFS) profile" evidence="8">
    <location>
        <begin position="13"/>
        <end position="391"/>
    </location>
</feature>
<evidence type="ECO:0000256" key="4">
    <source>
        <dbReference type="ARBA" id="ARBA00022989"/>
    </source>
</evidence>
<keyword evidence="6 7" id="KW-0472">Membrane</keyword>
<feature type="transmembrane region" description="Helical" evidence="7">
    <location>
        <begin position="333"/>
        <end position="353"/>
    </location>
</feature>
<feature type="transmembrane region" description="Helical" evidence="7">
    <location>
        <begin position="248"/>
        <end position="266"/>
    </location>
</feature>
<dbReference type="InterPro" id="IPR011701">
    <property type="entry name" value="MFS"/>
</dbReference>
<dbReference type="Proteomes" id="UP000241421">
    <property type="component" value="Unassembled WGS sequence"/>
</dbReference>
<evidence type="ECO:0000256" key="2">
    <source>
        <dbReference type="ARBA" id="ARBA00008432"/>
    </source>
</evidence>
<dbReference type="RefSeq" id="WP_106755538.1">
    <property type="nucleotide sequence ID" value="NZ_PXWF02000009.1"/>
</dbReference>
<dbReference type="GO" id="GO:0042128">
    <property type="term" value="P:nitrate assimilation"/>
    <property type="evidence" value="ECO:0007669"/>
    <property type="project" value="UniProtKB-KW"/>
</dbReference>
<protein>
    <submittedName>
        <fullName evidence="9">NarK/NasA family nitrate transporter</fullName>
    </submittedName>
</protein>
<comment type="subcellular location">
    <subcellularLocation>
        <location evidence="1">Membrane</location>
        <topology evidence="1">Multi-pass membrane protein</topology>
    </subcellularLocation>
</comment>
<dbReference type="InterPro" id="IPR044772">
    <property type="entry name" value="NO3_transporter"/>
</dbReference>
<evidence type="ECO:0000256" key="3">
    <source>
        <dbReference type="ARBA" id="ARBA00022692"/>
    </source>
</evidence>
<dbReference type="Pfam" id="PF07690">
    <property type="entry name" value="MFS_1"/>
    <property type="match status" value="1"/>
</dbReference>
<feature type="transmembrane region" description="Helical" evidence="7">
    <location>
        <begin position="79"/>
        <end position="97"/>
    </location>
</feature>
<keyword evidence="10" id="KW-1185">Reference proteome</keyword>
<dbReference type="GO" id="GO:0016020">
    <property type="term" value="C:membrane"/>
    <property type="evidence" value="ECO:0007669"/>
    <property type="project" value="UniProtKB-SubCell"/>
</dbReference>
<evidence type="ECO:0000313" key="10">
    <source>
        <dbReference type="Proteomes" id="UP000241421"/>
    </source>
</evidence>
<dbReference type="InterPro" id="IPR036259">
    <property type="entry name" value="MFS_trans_sf"/>
</dbReference>
<reference evidence="9 10" key="1">
    <citation type="submission" date="2018-04" db="EMBL/GenBank/DDBJ databases">
        <title>Massilia violaceinigra sp. nov., a novel purple-pigmented bacterium isolated from Tianshan glacier, Xinjiang, China.</title>
        <authorList>
            <person name="Wang H."/>
        </authorList>
    </citation>
    <scope>NUCLEOTIDE SEQUENCE [LARGE SCALE GENOMIC DNA]</scope>
    <source>
        <strain evidence="9 10">B448-2</strain>
    </source>
</reference>
<accession>A0A2U2I7G7</accession>
<dbReference type="PROSITE" id="PS50850">
    <property type="entry name" value="MFS"/>
    <property type="match status" value="1"/>
</dbReference>
<feature type="transmembrane region" description="Helical" evidence="7">
    <location>
        <begin position="365"/>
        <end position="386"/>
    </location>
</feature>
<feature type="transmembrane region" description="Helical" evidence="7">
    <location>
        <begin position="169"/>
        <end position="188"/>
    </location>
</feature>
<comment type="caution">
    <text evidence="9">The sequence shown here is derived from an EMBL/GenBank/DDBJ whole genome shotgun (WGS) entry which is preliminary data.</text>
</comment>
<dbReference type="SUPFAM" id="SSF103473">
    <property type="entry name" value="MFS general substrate transporter"/>
    <property type="match status" value="1"/>
</dbReference>
<keyword evidence="5" id="KW-0534">Nitrate assimilation</keyword>
<sequence length="404" mass="42049">MAKTSFWKAGHTPTLFASFFYFDLSFMVWVILGPLAVQISASLGLSPAQKGLMVATPLLAGALLRIVMGVLVDHLKPKKAGTIGQVIVMLGLLWAWQTTLDSFASLIALGVLLGVAGAAFAVALPLASRWYPPEHQGTALGIAGAGNSGTAFAALFAPGLAIAFGWQNVFGLCLIPLGVALIVYLTMAKDAPTAPPPKSLPEYLRVLKDKDAWWFMFFYSVTFGGFAGLASSLTIYFNGEYGLSPVTAGYLTAACVFAGSVVRPLGGLLADRIGGIKTLSMMYAVAAAALLVASMGMKSPTAAVTVFVVAMLALGTGNGAVFQLVPQRFRKEIGVMTGLVGMAGGIGGFYLASSLGLSRQLTGSYQMGLIVFAALAIIALLGLSVVKTRWRTTWGSAAMTAAKV</sequence>
<evidence type="ECO:0000259" key="8">
    <source>
        <dbReference type="PROSITE" id="PS50850"/>
    </source>
</evidence>
<dbReference type="AlphaFoldDB" id="A0A2U2I7G7"/>
<feature type="transmembrane region" description="Helical" evidence="7">
    <location>
        <begin position="139"/>
        <end position="163"/>
    </location>
</feature>
<evidence type="ECO:0000256" key="7">
    <source>
        <dbReference type="SAM" id="Phobius"/>
    </source>
</evidence>
<dbReference type="InterPro" id="IPR020846">
    <property type="entry name" value="MFS_dom"/>
</dbReference>
<feature type="transmembrane region" description="Helical" evidence="7">
    <location>
        <begin position="103"/>
        <end position="127"/>
    </location>
</feature>
<comment type="similarity">
    <text evidence="2">Belongs to the major facilitator superfamily. Nitrate/nitrite porter (TC 2.A.1.8) family.</text>
</comment>
<feature type="transmembrane region" description="Helical" evidence="7">
    <location>
        <begin position="278"/>
        <end position="296"/>
    </location>
</feature>
<feature type="transmembrane region" description="Helical" evidence="7">
    <location>
        <begin position="52"/>
        <end position="72"/>
    </location>
</feature>
<proteinExistence type="inferred from homology"/>
<keyword evidence="3 7" id="KW-0812">Transmembrane</keyword>
<dbReference type="GO" id="GO:0015112">
    <property type="term" value="F:nitrate transmembrane transporter activity"/>
    <property type="evidence" value="ECO:0007669"/>
    <property type="project" value="InterPro"/>
</dbReference>
<evidence type="ECO:0000256" key="5">
    <source>
        <dbReference type="ARBA" id="ARBA00023063"/>
    </source>
</evidence>
<evidence type="ECO:0000256" key="6">
    <source>
        <dbReference type="ARBA" id="ARBA00023136"/>
    </source>
</evidence>
<feature type="transmembrane region" description="Helical" evidence="7">
    <location>
        <begin position="12"/>
        <end position="32"/>
    </location>
</feature>
<dbReference type="EMBL" id="PXWF02000009">
    <property type="protein sequence ID" value="PWF55692.1"/>
    <property type="molecule type" value="Genomic_DNA"/>
</dbReference>
<dbReference type="CDD" id="cd17341">
    <property type="entry name" value="MFS_NRT2_like"/>
    <property type="match status" value="1"/>
</dbReference>